<dbReference type="GO" id="GO:0017087">
    <property type="term" value="C:mitochondrial processing peptidase complex"/>
    <property type="evidence" value="ECO:0007669"/>
    <property type="project" value="EnsemblFungi"/>
</dbReference>
<comment type="function">
    <text evidence="1">Substrate recognition and binding subunit of the essential mitochondrial processing protease (MPP), which cleaves the mitochondrial sequence off newly imported precursors proteins.</text>
</comment>
<accession>A0A1E4TGG1</accession>
<dbReference type="InterPro" id="IPR050361">
    <property type="entry name" value="MPP/UQCRC_Complex"/>
</dbReference>
<dbReference type="InterPro" id="IPR011249">
    <property type="entry name" value="Metalloenz_LuxS/M16"/>
</dbReference>
<comment type="similarity">
    <text evidence="2">Belongs to the peptidase M16 family.</text>
</comment>
<keyword evidence="6" id="KW-1185">Reference proteome</keyword>
<evidence type="ECO:0000313" key="6">
    <source>
        <dbReference type="Proteomes" id="UP000095023"/>
    </source>
</evidence>
<gene>
    <name evidence="5" type="ORF">CANCADRAFT_26345</name>
</gene>
<dbReference type="GO" id="GO:0004222">
    <property type="term" value="F:metalloendopeptidase activity"/>
    <property type="evidence" value="ECO:0007669"/>
    <property type="project" value="EnsemblFungi"/>
</dbReference>
<feature type="domain" description="Peptidase M16 C-terminal" evidence="4">
    <location>
        <begin position="190"/>
        <end position="381"/>
    </location>
</feature>
<dbReference type="EMBL" id="KV453842">
    <property type="protein sequence ID" value="ODV90855.1"/>
    <property type="molecule type" value="Genomic_DNA"/>
</dbReference>
<dbReference type="Pfam" id="PF05193">
    <property type="entry name" value="Peptidase_M16_C"/>
    <property type="match status" value="1"/>
</dbReference>
<dbReference type="Gene3D" id="3.30.830.10">
    <property type="entry name" value="Metalloenzyme, LuxS/M16 peptidase-like"/>
    <property type="match status" value="2"/>
</dbReference>
<name>A0A1E4TGG1_9ASCO</name>
<evidence type="ECO:0000256" key="1">
    <source>
        <dbReference type="ARBA" id="ARBA00002123"/>
    </source>
</evidence>
<dbReference type="PANTHER" id="PTHR11851">
    <property type="entry name" value="METALLOPROTEASE"/>
    <property type="match status" value="1"/>
</dbReference>
<protein>
    <recommendedName>
        <fullName evidence="7">Mitochondrial-processing peptidase subunit alpha</fullName>
    </recommendedName>
</protein>
<feature type="domain" description="Peptidase M16 N-terminal" evidence="3">
    <location>
        <begin position="33"/>
        <end position="182"/>
    </location>
</feature>
<dbReference type="InterPro" id="IPR011765">
    <property type="entry name" value="Pept_M16_N"/>
</dbReference>
<dbReference type="OrthoDB" id="277191at2759"/>
<evidence type="ECO:0008006" key="7">
    <source>
        <dbReference type="Google" id="ProtNLM"/>
    </source>
</evidence>
<dbReference type="AlphaFoldDB" id="A0A1E4TGG1"/>
<evidence type="ECO:0000259" key="3">
    <source>
        <dbReference type="Pfam" id="PF00675"/>
    </source>
</evidence>
<dbReference type="GO" id="GO:0061133">
    <property type="term" value="F:endopeptidase activator activity"/>
    <property type="evidence" value="ECO:0007669"/>
    <property type="project" value="EnsemblFungi"/>
</dbReference>
<dbReference type="Pfam" id="PF00675">
    <property type="entry name" value="Peptidase_M16"/>
    <property type="match status" value="1"/>
</dbReference>
<organism evidence="5 6">
    <name type="scientific">Tortispora caseinolytica NRRL Y-17796</name>
    <dbReference type="NCBI Taxonomy" id="767744"/>
    <lineage>
        <taxon>Eukaryota</taxon>
        <taxon>Fungi</taxon>
        <taxon>Dikarya</taxon>
        <taxon>Ascomycota</taxon>
        <taxon>Saccharomycotina</taxon>
        <taxon>Trigonopsidomycetes</taxon>
        <taxon>Trigonopsidales</taxon>
        <taxon>Trigonopsidaceae</taxon>
        <taxon>Tortispora</taxon>
    </lineage>
</organism>
<dbReference type="SUPFAM" id="SSF63411">
    <property type="entry name" value="LuxS/MPP-like metallohydrolase"/>
    <property type="match status" value="2"/>
</dbReference>
<evidence type="ECO:0000259" key="4">
    <source>
        <dbReference type="Pfam" id="PF05193"/>
    </source>
</evidence>
<evidence type="ECO:0000256" key="2">
    <source>
        <dbReference type="ARBA" id="ARBA00007261"/>
    </source>
</evidence>
<evidence type="ECO:0000313" key="5">
    <source>
        <dbReference type="EMBL" id="ODV90855.1"/>
    </source>
</evidence>
<sequence>MKRFSRLLNARKYSAKSLSNPTFSLEKLQNGVRVAIDESSSAHFSALGVFVDAGSRYEKPDQGFTGMSHMMDRLAFKGSSKIDAIQMQEQLDSLGGNYMCAAARESIMYQAAVFGPGTDEMFSLLADTIVDPRITQDEIEIQKSTIEYEVSEISLKPELILPEWVHMTAYNNNTLGYPLLCPPDALAEMSVKKALEYRKKFYTSDRIVVGIIGVPKQHALELAEKHFGQMKPASTPVERDPAIYTGGLIHLPATPPIGGLPVFDHLHVGVEGLPAGDPDMYALAVLQTLLGGGGSFSAGGPGKGMYSRMYTHVLNQYGFIESCQSFNHSYSDSGLFGIASSCIPKAAPYMAEVLGRELFLTMSRARGALTEVEVNRAKNQLRSSVLMNLESRMVTLEDLGRQVQVYGTQIGDAEMSDRIQSVTTADVRRVAQRVLQGNASNNSGKPTVVIQSDNPDAFGDVLATLKRYGIGR</sequence>
<reference evidence="6" key="1">
    <citation type="submission" date="2016-02" db="EMBL/GenBank/DDBJ databases">
        <title>Comparative genomics of biotechnologically important yeasts.</title>
        <authorList>
            <consortium name="DOE Joint Genome Institute"/>
            <person name="Riley R."/>
            <person name="Haridas S."/>
            <person name="Wolfe K.H."/>
            <person name="Lopes M.R."/>
            <person name="Hittinger C.T."/>
            <person name="Goker M."/>
            <person name="Salamov A."/>
            <person name="Wisecaver J."/>
            <person name="Long T.M."/>
            <person name="Aerts A.L."/>
            <person name="Barry K."/>
            <person name="Choi C."/>
            <person name="Clum A."/>
            <person name="Coughlan A.Y."/>
            <person name="Deshpande S."/>
            <person name="Douglass A.P."/>
            <person name="Hanson S.J."/>
            <person name="Klenk H.-P."/>
            <person name="Labutti K."/>
            <person name="Lapidus A."/>
            <person name="Lindquist E."/>
            <person name="Lipzen A."/>
            <person name="Meier-Kolthoff J.P."/>
            <person name="Ohm R.A."/>
            <person name="Otillar R.P."/>
            <person name="Pangilinan J."/>
            <person name="Peng Y."/>
            <person name="Rokas A."/>
            <person name="Rosa C.A."/>
            <person name="Scheuner C."/>
            <person name="Sibirny A.A."/>
            <person name="Slot J.C."/>
            <person name="Stielow J.B."/>
            <person name="Sun H."/>
            <person name="Kurtzman C.P."/>
            <person name="Blackwell M."/>
            <person name="Jeffries T.W."/>
            <person name="Grigoriev I.V."/>
        </authorList>
    </citation>
    <scope>NUCLEOTIDE SEQUENCE [LARGE SCALE GENOMIC DNA]</scope>
    <source>
        <strain evidence="6">NRRL Y-17796</strain>
    </source>
</reference>
<dbReference type="GO" id="GO:0046872">
    <property type="term" value="F:metal ion binding"/>
    <property type="evidence" value="ECO:0007669"/>
    <property type="project" value="InterPro"/>
</dbReference>
<dbReference type="Proteomes" id="UP000095023">
    <property type="component" value="Unassembled WGS sequence"/>
</dbReference>
<proteinExistence type="inferred from homology"/>
<dbReference type="PANTHER" id="PTHR11851:SF49">
    <property type="entry name" value="MITOCHONDRIAL-PROCESSING PEPTIDASE SUBUNIT ALPHA"/>
    <property type="match status" value="1"/>
</dbReference>
<dbReference type="GO" id="GO:0006627">
    <property type="term" value="P:protein processing involved in protein targeting to mitochondrion"/>
    <property type="evidence" value="ECO:0007669"/>
    <property type="project" value="EnsemblFungi"/>
</dbReference>
<dbReference type="InterPro" id="IPR007863">
    <property type="entry name" value="Peptidase_M16_C"/>
</dbReference>